<dbReference type="PANTHER" id="PTHR43246">
    <property type="entry name" value="PEPTIDYL-PROLYL CIS-TRANS ISOMERASE CYP38, CHLOROPLASTIC"/>
    <property type="match status" value="1"/>
</dbReference>
<feature type="signal peptide" evidence="5">
    <location>
        <begin position="1"/>
        <end position="21"/>
    </location>
</feature>
<dbReference type="CDD" id="cd00317">
    <property type="entry name" value="cyclophilin"/>
    <property type="match status" value="1"/>
</dbReference>
<evidence type="ECO:0000256" key="3">
    <source>
        <dbReference type="ARBA" id="ARBA00023235"/>
    </source>
</evidence>
<feature type="chain" id="PRO_5016301716" description="peptidylprolyl isomerase" evidence="5">
    <location>
        <begin position="22"/>
        <end position="235"/>
    </location>
</feature>
<dbReference type="EMBL" id="QFYQ01000001">
    <property type="protein sequence ID" value="RAK53155.1"/>
    <property type="molecule type" value="Genomic_DNA"/>
</dbReference>
<feature type="compositionally biased region" description="Low complexity" evidence="4">
    <location>
        <begin position="211"/>
        <end position="220"/>
    </location>
</feature>
<dbReference type="SUPFAM" id="SSF50891">
    <property type="entry name" value="Cyclophilin-like"/>
    <property type="match status" value="1"/>
</dbReference>
<dbReference type="GO" id="GO:0003755">
    <property type="term" value="F:peptidyl-prolyl cis-trans isomerase activity"/>
    <property type="evidence" value="ECO:0007669"/>
    <property type="project" value="UniProtKB-KW"/>
</dbReference>
<evidence type="ECO:0000313" key="7">
    <source>
        <dbReference type="EMBL" id="RAK53155.1"/>
    </source>
</evidence>
<dbReference type="PROSITE" id="PS50072">
    <property type="entry name" value="CSA_PPIASE_2"/>
    <property type="match status" value="1"/>
</dbReference>
<evidence type="ECO:0000256" key="2">
    <source>
        <dbReference type="ARBA" id="ARBA00023110"/>
    </source>
</evidence>
<dbReference type="InterPro" id="IPR029000">
    <property type="entry name" value="Cyclophilin-like_dom_sf"/>
</dbReference>
<feature type="region of interest" description="Disordered" evidence="4">
    <location>
        <begin position="211"/>
        <end position="235"/>
    </location>
</feature>
<dbReference type="InterPro" id="IPR006311">
    <property type="entry name" value="TAT_signal"/>
</dbReference>
<protein>
    <recommendedName>
        <fullName evidence="1">peptidylprolyl isomerase</fullName>
        <ecNumber evidence="1">5.2.1.8</ecNumber>
    </recommendedName>
</protein>
<feature type="domain" description="PPIase cyclophilin-type" evidence="6">
    <location>
        <begin position="39"/>
        <end position="207"/>
    </location>
</feature>
<dbReference type="PROSITE" id="PS51318">
    <property type="entry name" value="TAT"/>
    <property type="match status" value="1"/>
</dbReference>
<proteinExistence type="predicted"/>
<dbReference type="RefSeq" id="WP_111526908.1">
    <property type="nucleotide sequence ID" value="NZ_QFYQ01000001.1"/>
</dbReference>
<keyword evidence="3 7" id="KW-0413">Isomerase</keyword>
<keyword evidence="5" id="KW-0732">Signal</keyword>
<comment type="caution">
    <text evidence="7">The sequence shown here is derived from an EMBL/GenBank/DDBJ whole genome shotgun (WGS) entry which is preliminary data.</text>
</comment>
<evidence type="ECO:0000313" key="8">
    <source>
        <dbReference type="Proteomes" id="UP000249254"/>
    </source>
</evidence>
<dbReference type="InterPro" id="IPR044665">
    <property type="entry name" value="E_coli_cyclophilin_A-like"/>
</dbReference>
<reference evidence="8" key="1">
    <citation type="submission" date="2018-05" db="EMBL/GenBank/DDBJ databases">
        <authorList>
            <person name="Li X."/>
        </authorList>
    </citation>
    <scope>NUCLEOTIDE SEQUENCE [LARGE SCALE GENOMIC DNA]</scope>
    <source>
        <strain evidence="8">LX32</strain>
    </source>
</reference>
<keyword evidence="8" id="KW-1185">Reference proteome</keyword>
<evidence type="ECO:0000256" key="5">
    <source>
        <dbReference type="SAM" id="SignalP"/>
    </source>
</evidence>
<dbReference type="InterPro" id="IPR002130">
    <property type="entry name" value="Cyclophilin-type_PPIase_dom"/>
</dbReference>
<evidence type="ECO:0000259" key="6">
    <source>
        <dbReference type="PROSITE" id="PS50072"/>
    </source>
</evidence>
<evidence type="ECO:0000256" key="1">
    <source>
        <dbReference type="ARBA" id="ARBA00013194"/>
    </source>
</evidence>
<dbReference type="Proteomes" id="UP000249254">
    <property type="component" value="Unassembled WGS sequence"/>
</dbReference>
<dbReference type="EC" id="5.2.1.8" evidence="1"/>
<dbReference type="AlphaFoldDB" id="A0A328AF44"/>
<keyword evidence="2" id="KW-0697">Rotamase</keyword>
<sequence>MLSKRTLIALLATLAAGPALAQAPAAQPAAKADPFVKLHTAEGDIVVELYADKAPITVRNFLHYVDTKRMDGATFYRSSTPPGDKTFDYGILQGGVGTDPKKLYPPIAHESTAKTGLSHTDGTISMTRYAPGTATANFSICVGDQTYLDADPKDPKANPGYAAFGRVVQGMDVVKKMLAAPRDPTKGVGVMKGEMLKKPIPILTARRVAWTPPAETAPAATVPPPASPQPASPQP</sequence>
<gene>
    <name evidence="7" type="ORF">DJ017_00715</name>
</gene>
<accession>A0A328AF44</accession>
<name>A0A328AF44_9CAUL</name>
<dbReference type="Pfam" id="PF00160">
    <property type="entry name" value="Pro_isomerase"/>
    <property type="match status" value="1"/>
</dbReference>
<feature type="compositionally biased region" description="Pro residues" evidence="4">
    <location>
        <begin position="221"/>
        <end position="235"/>
    </location>
</feature>
<dbReference type="Gene3D" id="2.40.100.10">
    <property type="entry name" value="Cyclophilin-like"/>
    <property type="match status" value="1"/>
</dbReference>
<dbReference type="OrthoDB" id="9807797at2"/>
<evidence type="ECO:0000256" key="4">
    <source>
        <dbReference type="SAM" id="MobiDB-lite"/>
    </source>
</evidence>
<organism evidence="7 8">
    <name type="scientific">Phenylobacterium soli</name>
    <dbReference type="NCBI Taxonomy" id="2170551"/>
    <lineage>
        <taxon>Bacteria</taxon>
        <taxon>Pseudomonadati</taxon>
        <taxon>Pseudomonadota</taxon>
        <taxon>Alphaproteobacteria</taxon>
        <taxon>Caulobacterales</taxon>
        <taxon>Caulobacteraceae</taxon>
        <taxon>Phenylobacterium</taxon>
    </lineage>
</organism>